<accession>A0A6A7AMI5</accession>
<reference evidence="1" key="1">
    <citation type="submission" date="2020-01" db="EMBL/GenBank/DDBJ databases">
        <authorList>
            <consortium name="DOE Joint Genome Institute"/>
            <person name="Haridas S."/>
            <person name="Albert R."/>
            <person name="Binder M."/>
            <person name="Bloem J."/>
            <person name="Labutti K."/>
            <person name="Salamov A."/>
            <person name="Andreopoulos B."/>
            <person name="Baker S.E."/>
            <person name="Barry K."/>
            <person name="Bills G."/>
            <person name="Bluhm B.H."/>
            <person name="Cannon C."/>
            <person name="Castanera R."/>
            <person name="Culley D.E."/>
            <person name="Daum C."/>
            <person name="Ezra D."/>
            <person name="Gonzalez J.B."/>
            <person name="Henrissat B."/>
            <person name="Kuo A."/>
            <person name="Liang C."/>
            <person name="Lipzen A."/>
            <person name="Lutzoni F."/>
            <person name="Magnuson J."/>
            <person name="Mondo S."/>
            <person name="Nolan M."/>
            <person name="Ohm R."/>
            <person name="Pangilinan J."/>
            <person name="Park H.-J."/>
            <person name="Ramirez L."/>
            <person name="Alfaro M."/>
            <person name="Sun H."/>
            <person name="Tritt A."/>
            <person name="Yoshinaga Y."/>
            <person name="Zwiers L.-H."/>
            <person name="Turgeon B.G."/>
            <person name="Goodwin S.B."/>
            <person name="Spatafora J.W."/>
            <person name="Crous P.W."/>
            <person name="Grigoriev I.V."/>
        </authorList>
    </citation>
    <scope>NUCLEOTIDE SEQUENCE</scope>
    <source>
        <strain evidence="1">IPT5</strain>
    </source>
</reference>
<dbReference type="Proteomes" id="UP000799423">
    <property type="component" value="Unassembled WGS sequence"/>
</dbReference>
<gene>
    <name evidence="1" type="ORF">T440DRAFT_473553</name>
</gene>
<name>A0A6A7AMI5_9PLEO</name>
<sequence length="58" mass="6331">MPAATDLLAYCSILYSPPALHPLRPSLSRRCPPLASCLCCSVPAYRPWLARTPSKVMS</sequence>
<evidence type="ECO:0000313" key="1">
    <source>
        <dbReference type="EMBL" id="KAF2844243.1"/>
    </source>
</evidence>
<protein>
    <submittedName>
        <fullName evidence="1">Uncharacterized protein</fullName>
    </submittedName>
</protein>
<keyword evidence="2" id="KW-1185">Reference proteome</keyword>
<dbReference type="AlphaFoldDB" id="A0A6A7AMI5"/>
<dbReference type="EMBL" id="MU006397">
    <property type="protein sequence ID" value="KAF2844243.1"/>
    <property type="molecule type" value="Genomic_DNA"/>
</dbReference>
<evidence type="ECO:0000313" key="2">
    <source>
        <dbReference type="Proteomes" id="UP000799423"/>
    </source>
</evidence>
<organism evidence="1 2">
    <name type="scientific">Plenodomus tracheiphilus IPT5</name>
    <dbReference type="NCBI Taxonomy" id="1408161"/>
    <lineage>
        <taxon>Eukaryota</taxon>
        <taxon>Fungi</taxon>
        <taxon>Dikarya</taxon>
        <taxon>Ascomycota</taxon>
        <taxon>Pezizomycotina</taxon>
        <taxon>Dothideomycetes</taxon>
        <taxon>Pleosporomycetidae</taxon>
        <taxon>Pleosporales</taxon>
        <taxon>Pleosporineae</taxon>
        <taxon>Leptosphaeriaceae</taxon>
        <taxon>Plenodomus</taxon>
    </lineage>
</organism>
<proteinExistence type="predicted"/>